<protein>
    <submittedName>
        <fullName evidence="16">ATP-binding cassette transporter subfamily B member 1-like X3 protein</fullName>
    </submittedName>
</protein>
<feature type="domain" description="ABC transporter" evidence="14">
    <location>
        <begin position="418"/>
        <end position="654"/>
    </location>
</feature>
<evidence type="ECO:0000256" key="4">
    <source>
        <dbReference type="ARBA" id="ARBA00022692"/>
    </source>
</evidence>
<evidence type="ECO:0000256" key="7">
    <source>
        <dbReference type="ARBA" id="ARBA00022840"/>
    </source>
</evidence>
<keyword evidence="10 13" id="KW-0472">Membrane</keyword>
<sequence length="1304" mass="145991">MKLSETEQSGDLGTPGHFKTIDLNDGPKLELFEEKIFESKEKAIEQKNKKEKKIKEEKVTIKKLFKFATWLDYLLIVIGSLSAAGSSVVFPLIFLLYGRIVGVFVDINAGGANTTVSQTPSTVTSQNESSSARIEDAIYFYVGFGFLSLVLNYIAHVCWNTAGEKQIKKMREVLYRTIIRQDMAFFDKNLSGDLNSILTNNIETVKFGIGFKASDFIHLICRGIACIIFALVQAWMFSIVFIALIPFMILSTALMVLVTRKYTIEEFKAYGKAGSIAQEALSSIRTLLSLGLQKKTVQDYEKNLDKANMMAQKKGLFSGFFLGLTDFLIDLFFGIGVFYGVYLARYQCDKFLPGNILQSFFCIFIATFSVGQALPYVKELAEARGAAKKIFDIIETKSAIDVFEQKDGVQLSNLKGDIEFENVVFSYPQRKDVSVLKGLSFKIPAGKTVALVGSSGGGKSTVVSLLQRFYLPVSGSIKIDGYSIDSLDLNWLRSQTALVSQEPILFTNTIRENIRLGRLDATDEEIVQSAKMANAHDFILTTTNQYETQVGERGAQLSGGQKQRIAIARGLIRNPKILLLDEATSALDYESEKVVQDALDKAKIGRTTIVIAHRLSTIRNADLIIFISNGQMIEKGTHEELMAKHGEYYNLVQTQNRTKERTHSHKHNEHTDESVGSNSSSESESEFESENEKDKNLNKEEKIAQIEKKKKKKRKFYPFYFEIRLFKLHAPDWFWLLIGSIGQALSAIIQPATALVFAEIFNLFTIIDANEQRNESLKYMGIIFAFGVAAIISNIVQSYSFSLAGSRLTQRIRSIMFKSMLRQEIGFHDLDENRSSILATQLSSSAGYVKGKSSDKLKLYVQGLAGVGFSIIYSFFLSWKLTLVMLVFVPINFFSGVMVGRSSISQKVKGKNVNEEAGRITIETVENIKTIISLGREQHFIEEFNHVYGQKFRKSLLMLHVQAIFYSISISIVFFIQATAFSFGFTLISNNELTVPNLFRIFPIMTFSALILARSYSLLPDQNLASSATKTAFKIIDRKSEIDNFSEEGLTLDKVVGSVKFENVHFHYPNRPQIKVLNGFNLEIKNGTTNALVGPSGCGKSTTIALLLRFYNVNEGTVYLDGIDIRKLNINWLRSQIGLVSQEPVLFNVSIYENICMGDINREKIEINEVIDAAINSNIHSKIESLPEKYNTIVGSKGGQLSGGEKQRVAIARALIRRPKILLLDEATSALDNQSESVVQEALDRAQIGRTCIVIAHRLSTIENSTKISVVKDGLVLEEGSHSDLMKNKEFYFKLQKQSKTNQQ</sequence>
<dbReference type="GO" id="GO:0015421">
    <property type="term" value="F:ABC-type oligopeptide transporter activity"/>
    <property type="evidence" value="ECO:0007669"/>
    <property type="project" value="TreeGrafter"/>
</dbReference>
<dbReference type="GO" id="GO:0005524">
    <property type="term" value="F:ATP binding"/>
    <property type="evidence" value="ECO:0007669"/>
    <property type="project" value="UniProtKB-KW"/>
</dbReference>
<dbReference type="InterPro" id="IPR027417">
    <property type="entry name" value="P-loop_NTPase"/>
</dbReference>
<feature type="region of interest" description="Disordered" evidence="12">
    <location>
        <begin position="657"/>
        <end position="696"/>
    </location>
</feature>
<feature type="transmembrane region" description="Helical" evidence="13">
    <location>
        <begin position="73"/>
        <end position="97"/>
    </location>
</feature>
<evidence type="ECO:0000256" key="3">
    <source>
        <dbReference type="ARBA" id="ARBA00022448"/>
    </source>
</evidence>
<feature type="transmembrane region" description="Helical" evidence="13">
    <location>
        <begin position="316"/>
        <end position="344"/>
    </location>
</feature>
<dbReference type="InterPro" id="IPR011527">
    <property type="entry name" value="ABC1_TM_dom"/>
</dbReference>
<keyword evidence="4 13" id="KW-0812">Transmembrane</keyword>
<evidence type="ECO:0000259" key="15">
    <source>
        <dbReference type="PROSITE" id="PS50929"/>
    </source>
</evidence>
<keyword evidence="5" id="KW-0677">Repeat</keyword>
<dbReference type="FunFam" id="3.40.50.300:FF:000479">
    <property type="entry name" value="Multidrug resistance protein 1A"/>
    <property type="match status" value="1"/>
</dbReference>
<evidence type="ECO:0000256" key="1">
    <source>
        <dbReference type="ARBA" id="ARBA00004141"/>
    </source>
</evidence>
<evidence type="ECO:0000256" key="10">
    <source>
        <dbReference type="ARBA" id="ARBA00023136"/>
    </source>
</evidence>
<dbReference type="Pfam" id="PF00664">
    <property type="entry name" value="ABC_membrane"/>
    <property type="match status" value="2"/>
</dbReference>
<feature type="transmembrane region" description="Helical" evidence="13">
    <location>
        <begin position="734"/>
        <end position="767"/>
    </location>
</feature>
<feature type="region of interest" description="Disordered" evidence="12">
    <location>
        <begin position="1"/>
        <end position="21"/>
    </location>
</feature>
<feature type="transmembrane region" description="Helical" evidence="13">
    <location>
        <begin position="239"/>
        <end position="258"/>
    </location>
</feature>
<dbReference type="PANTHER" id="PTHR43394">
    <property type="entry name" value="ATP-DEPENDENT PERMEASE MDL1, MITOCHONDRIAL"/>
    <property type="match status" value="1"/>
</dbReference>
<proteinExistence type="inferred from homology"/>
<dbReference type="GO" id="GO:0005743">
    <property type="term" value="C:mitochondrial inner membrane"/>
    <property type="evidence" value="ECO:0007669"/>
    <property type="project" value="TreeGrafter"/>
</dbReference>
<dbReference type="InterPro" id="IPR039421">
    <property type="entry name" value="Type_1_exporter"/>
</dbReference>
<keyword evidence="6" id="KW-0547">Nucleotide-binding</keyword>
<feature type="transmembrane region" description="Helical" evidence="13">
    <location>
        <begin position="882"/>
        <end position="900"/>
    </location>
</feature>
<feature type="compositionally biased region" description="Polar residues" evidence="12">
    <location>
        <begin position="1"/>
        <end position="11"/>
    </location>
</feature>
<feature type="transmembrane region" description="Helical" evidence="13">
    <location>
        <begin position="216"/>
        <end position="233"/>
    </location>
</feature>
<feature type="transmembrane region" description="Helical" evidence="13">
    <location>
        <begin position="356"/>
        <end position="377"/>
    </location>
</feature>
<dbReference type="Gene3D" id="3.40.50.300">
    <property type="entry name" value="P-loop containing nucleotide triphosphate hydrolases"/>
    <property type="match status" value="2"/>
</dbReference>
<dbReference type="CDD" id="cd03249">
    <property type="entry name" value="ABC_MTABC3_MDL1_MDL2"/>
    <property type="match status" value="2"/>
</dbReference>
<reference evidence="16" key="1">
    <citation type="submission" date="2016-04" db="EMBL/GenBank/DDBJ databases">
        <title>ATP-Binding Cassette transporters in monogonont rotifer Brachionus koreanus.</title>
        <authorList>
            <person name="Jeong C.-B."/>
            <person name="Kang H.-M."/>
            <person name="Lee J.-S."/>
        </authorList>
    </citation>
    <scope>NUCLEOTIDE SEQUENCE</scope>
</reference>
<evidence type="ECO:0000256" key="8">
    <source>
        <dbReference type="ARBA" id="ARBA00022967"/>
    </source>
</evidence>
<dbReference type="PANTHER" id="PTHR43394:SF27">
    <property type="entry name" value="ATP-DEPENDENT TRANSLOCASE ABCB1-LIKE"/>
    <property type="match status" value="1"/>
</dbReference>
<evidence type="ECO:0000256" key="11">
    <source>
        <dbReference type="ARBA" id="ARBA00023180"/>
    </source>
</evidence>
<dbReference type="InterPro" id="IPR017871">
    <property type="entry name" value="ABC_transporter-like_CS"/>
</dbReference>
<comment type="subcellular location">
    <subcellularLocation>
        <location evidence="1">Membrane</location>
        <topology evidence="1">Multi-pass membrane protein</topology>
    </subcellularLocation>
</comment>
<dbReference type="InterPro" id="IPR003593">
    <property type="entry name" value="AAA+_ATPase"/>
</dbReference>
<evidence type="ECO:0000256" key="6">
    <source>
        <dbReference type="ARBA" id="ARBA00022741"/>
    </source>
</evidence>
<dbReference type="FunFam" id="3.40.50.300:FF:000205">
    <property type="entry name" value="ABC transporter B family member 4"/>
    <property type="match status" value="1"/>
</dbReference>
<evidence type="ECO:0000256" key="2">
    <source>
        <dbReference type="ARBA" id="ARBA00007577"/>
    </source>
</evidence>
<keyword evidence="9 13" id="KW-1133">Transmembrane helix</keyword>
<feature type="transmembrane region" description="Helical" evidence="13">
    <location>
        <begin position="779"/>
        <end position="804"/>
    </location>
</feature>
<keyword evidence="8" id="KW-1278">Translocase</keyword>
<evidence type="ECO:0000256" key="9">
    <source>
        <dbReference type="ARBA" id="ARBA00022989"/>
    </source>
</evidence>
<dbReference type="GO" id="GO:0090374">
    <property type="term" value="P:oligopeptide export from mitochondrion"/>
    <property type="evidence" value="ECO:0007669"/>
    <property type="project" value="TreeGrafter"/>
</dbReference>
<dbReference type="SUPFAM" id="SSF52540">
    <property type="entry name" value="P-loop containing nucleoside triphosphate hydrolases"/>
    <property type="match status" value="2"/>
</dbReference>
<dbReference type="CDD" id="cd18577">
    <property type="entry name" value="ABC_6TM_Pgp_ABCB1_D1_like"/>
    <property type="match status" value="1"/>
</dbReference>
<feature type="transmembrane region" description="Helical" evidence="13">
    <location>
        <begin position="963"/>
        <end position="988"/>
    </location>
</feature>
<name>A0A1J0MMW7_9BILA</name>
<evidence type="ECO:0000313" key="16">
    <source>
        <dbReference type="EMBL" id="APD26516.1"/>
    </source>
</evidence>
<feature type="domain" description="ABC transmembrane type-1" evidence="15">
    <location>
        <begin position="77"/>
        <end position="382"/>
    </location>
</feature>
<feature type="domain" description="ABC transmembrane type-1" evidence="15">
    <location>
        <begin position="737"/>
        <end position="999"/>
    </location>
</feature>
<dbReference type="PROSITE" id="PS50893">
    <property type="entry name" value="ABC_TRANSPORTER_2"/>
    <property type="match status" value="2"/>
</dbReference>
<dbReference type="InterPro" id="IPR003439">
    <property type="entry name" value="ABC_transporter-like_ATP-bd"/>
</dbReference>
<feature type="domain" description="ABC transporter" evidence="14">
    <location>
        <begin position="1059"/>
        <end position="1298"/>
    </location>
</feature>
<dbReference type="GO" id="GO:0016887">
    <property type="term" value="F:ATP hydrolysis activity"/>
    <property type="evidence" value="ECO:0007669"/>
    <property type="project" value="InterPro"/>
</dbReference>
<keyword evidence="11" id="KW-0325">Glycoprotein</keyword>
<keyword evidence="7 16" id="KW-0067">ATP-binding</keyword>
<dbReference type="PROSITE" id="PS00211">
    <property type="entry name" value="ABC_TRANSPORTER_1"/>
    <property type="match status" value="2"/>
</dbReference>
<dbReference type="PROSITE" id="PS50929">
    <property type="entry name" value="ABC_TM1F"/>
    <property type="match status" value="2"/>
</dbReference>
<feature type="transmembrane region" description="Helical" evidence="13">
    <location>
        <begin position="138"/>
        <end position="162"/>
    </location>
</feature>
<evidence type="ECO:0000256" key="5">
    <source>
        <dbReference type="ARBA" id="ARBA00022737"/>
    </source>
</evidence>
<comment type="similarity">
    <text evidence="2">Belongs to the ABC transporter superfamily. ABCB family. Multidrug resistance exporter (TC 3.A.1.201) subfamily.</text>
</comment>
<dbReference type="Gene3D" id="1.20.1560.10">
    <property type="entry name" value="ABC transporter type 1, transmembrane domain"/>
    <property type="match status" value="1"/>
</dbReference>
<keyword evidence="3" id="KW-0813">Transport</keyword>
<organism evidence="16">
    <name type="scientific">Brachionus koreanus</name>
    <dbReference type="NCBI Taxonomy" id="1199090"/>
    <lineage>
        <taxon>Eukaryota</taxon>
        <taxon>Metazoa</taxon>
        <taxon>Spiralia</taxon>
        <taxon>Gnathifera</taxon>
        <taxon>Rotifera</taxon>
        <taxon>Eurotatoria</taxon>
        <taxon>Monogononta</taxon>
        <taxon>Pseudotrocha</taxon>
        <taxon>Ploima</taxon>
        <taxon>Brachionidae</taxon>
        <taxon>Brachionus</taxon>
    </lineage>
</organism>
<dbReference type="SUPFAM" id="SSF90123">
    <property type="entry name" value="ABC transporter transmembrane region"/>
    <property type="match status" value="2"/>
</dbReference>
<dbReference type="CDD" id="cd18578">
    <property type="entry name" value="ABC_6TM_Pgp_ABCB1_D2_like"/>
    <property type="match status" value="1"/>
</dbReference>
<evidence type="ECO:0000256" key="12">
    <source>
        <dbReference type="SAM" id="MobiDB-lite"/>
    </source>
</evidence>
<dbReference type="SMART" id="SM00382">
    <property type="entry name" value="AAA"/>
    <property type="match status" value="2"/>
</dbReference>
<accession>A0A1J0MMW7</accession>
<evidence type="ECO:0000256" key="13">
    <source>
        <dbReference type="SAM" id="Phobius"/>
    </source>
</evidence>
<dbReference type="Pfam" id="PF00005">
    <property type="entry name" value="ABC_tran"/>
    <property type="match status" value="2"/>
</dbReference>
<evidence type="ECO:0000259" key="14">
    <source>
        <dbReference type="PROSITE" id="PS50893"/>
    </source>
</evidence>
<feature type="transmembrane region" description="Helical" evidence="13">
    <location>
        <begin position="859"/>
        <end position="876"/>
    </location>
</feature>
<dbReference type="InterPro" id="IPR036640">
    <property type="entry name" value="ABC1_TM_sf"/>
</dbReference>
<dbReference type="EMBL" id="KX134737">
    <property type="protein sequence ID" value="APD26516.1"/>
    <property type="molecule type" value="Genomic_DNA"/>
</dbReference>